<dbReference type="AlphaFoldDB" id="A0A8C5B4R5"/>
<sequence length="490" mass="56376">MNIHDMQLNFQSDRGPKPKTQYEKCREWIKKCGRPQSQMNVSTITKNTYICSKHFVNGQPTHDFPNPIAALPGSVRTREHQGGCRRSPRKRIRCDQPETNTSFSTEDTSLQCDLTNNSEDLDNQEELSLQPSREANQEELRTLQDALTAQKQEIITLRVKLEAKDRELHLQKCTDLNPEILNISHVPDYFKYCTGFTYDQFNVLCNLFSIPTDPYAPQTQIPLTYKKIDNEISKLTLRSQLLLTLMKFRQNWDHKDFAFRFKIRLQSVSTLINSWVDYMFEILGKLSVWPHRDVISENMPAKFKEQFPNTFAILDGTELKIQKPSSLVLQSQTYSTYKSTNTLKSLVACDPRGALIYVSALFTGSISDKEIFNRSNIIDVLKGCVQCGYLNVGDGLMVDKGFLIEKEVEEIGLKLNIPPFARANRQMPHADVDLTKKKAKHRVHVERAIAKIKKIKIVSGRIPISRLGNINQIWYVVSMLSNFQPHIIKY</sequence>
<dbReference type="GeneTree" id="ENSGT00940000164656"/>
<evidence type="ECO:0000313" key="6">
    <source>
        <dbReference type="Proteomes" id="UP000694546"/>
    </source>
</evidence>
<dbReference type="PANTHER" id="PTHR23080:SF143">
    <property type="entry name" value="SI:DKEY-56D12.4"/>
    <property type="match status" value="1"/>
</dbReference>
<dbReference type="OMA" id="LHTINEY"/>
<reference evidence="5" key="1">
    <citation type="submission" date="2025-08" db="UniProtKB">
        <authorList>
            <consortium name="Ensembl"/>
        </authorList>
    </citation>
    <scope>IDENTIFICATION</scope>
</reference>
<evidence type="ECO:0000259" key="4">
    <source>
        <dbReference type="Pfam" id="PF13613"/>
    </source>
</evidence>
<proteinExistence type="predicted"/>
<dbReference type="Ensembl" id="ENSGMOT00000047458.1">
    <property type="protein sequence ID" value="ENSGMOP00000041899.1"/>
    <property type="gene ID" value="ENSGMOG00000034606.1"/>
</dbReference>
<dbReference type="RefSeq" id="XP_030235224.1">
    <property type="nucleotide sequence ID" value="XM_030379364.1"/>
</dbReference>
<dbReference type="OrthoDB" id="10020990at2759"/>
<keyword evidence="2" id="KW-0479">Metal-binding</keyword>
<evidence type="ECO:0000256" key="1">
    <source>
        <dbReference type="ARBA" id="ARBA00001968"/>
    </source>
</evidence>
<keyword evidence="6" id="KW-1185">Reference proteome</keyword>
<dbReference type="GO" id="GO:0046872">
    <property type="term" value="F:metal ion binding"/>
    <property type="evidence" value="ECO:0007669"/>
    <property type="project" value="UniProtKB-KW"/>
</dbReference>
<dbReference type="Proteomes" id="UP000694546">
    <property type="component" value="Chromosome 15"/>
</dbReference>
<dbReference type="KEGG" id="gmh:115560068"/>
<reference evidence="5" key="2">
    <citation type="submission" date="2025-09" db="UniProtKB">
        <authorList>
            <consortium name="Ensembl"/>
        </authorList>
    </citation>
    <scope>IDENTIFICATION</scope>
</reference>
<evidence type="ECO:0000259" key="3">
    <source>
        <dbReference type="Pfam" id="PF13359"/>
    </source>
</evidence>
<dbReference type="GeneID" id="115560068"/>
<evidence type="ECO:0000256" key="2">
    <source>
        <dbReference type="ARBA" id="ARBA00022723"/>
    </source>
</evidence>
<dbReference type="Pfam" id="PF13359">
    <property type="entry name" value="DDE_Tnp_4"/>
    <property type="match status" value="1"/>
</dbReference>
<accession>A0A8C5B4R5</accession>
<organism evidence="5 6">
    <name type="scientific">Gadus morhua</name>
    <name type="common">Atlantic cod</name>
    <dbReference type="NCBI Taxonomy" id="8049"/>
    <lineage>
        <taxon>Eukaryota</taxon>
        <taxon>Metazoa</taxon>
        <taxon>Chordata</taxon>
        <taxon>Craniata</taxon>
        <taxon>Vertebrata</taxon>
        <taxon>Euteleostomi</taxon>
        <taxon>Actinopterygii</taxon>
        <taxon>Neopterygii</taxon>
        <taxon>Teleostei</taxon>
        <taxon>Neoteleostei</taxon>
        <taxon>Acanthomorphata</taxon>
        <taxon>Zeiogadaria</taxon>
        <taxon>Gadariae</taxon>
        <taxon>Gadiformes</taxon>
        <taxon>Gadoidei</taxon>
        <taxon>Gadidae</taxon>
        <taxon>Gadus</taxon>
    </lineage>
</organism>
<gene>
    <name evidence="5" type="primary">LOC115560068</name>
</gene>
<dbReference type="PANTHER" id="PTHR23080">
    <property type="entry name" value="THAP DOMAIN PROTEIN"/>
    <property type="match status" value="1"/>
</dbReference>
<comment type="cofactor">
    <cofactor evidence="1">
        <name>a divalent metal cation</name>
        <dbReference type="ChEBI" id="CHEBI:60240"/>
    </cofactor>
</comment>
<protein>
    <submittedName>
        <fullName evidence="5">Uncharacterized LOC115560068</fullName>
    </submittedName>
</protein>
<dbReference type="InterPro" id="IPR027806">
    <property type="entry name" value="HARBI1_dom"/>
</dbReference>
<evidence type="ECO:0000313" key="5">
    <source>
        <dbReference type="Ensembl" id="ENSGMOP00000041899.1"/>
    </source>
</evidence>
<feature type="domain" description="Transposase Helix-turn-helix" evidence="4">
    <location>
        <begin position="234"/>
        <end position="283"/>
    </location>
</feature>
<dbReference type="InterPro" id="IPR027805">
    <property type="entry name" value="Transposase_HTH_dom"/>
</dbReference>
<dbReference type="Pfam" id="PF13613">
    <property type="entry name" value="HTH_Tnp_4"/>
    <property type="match status" value="1"/>
</dbReference>
<name>A0A8C5B4R5_GADMO</name>
<feature type="domain" description="DDE Tnp4" evidence="3">
    <location>
        <begin position="314"/>
        <end position="482"/>
    </location>
</feature>